<evidence type="ECO:0000256" key="3">
    <source>
        <dbReference type="ARBA" id="ARBA00008342"/>
    </source>
</evidence>
<evidence type="ECO:0000256" key="11">
    <source>
        <dbReference type="ARBA" id="ARBA00049191"/>
    </source>
</evidence>
<name>A0ABN5G8K9_PSEO1</name>
<evidence type="ECO:0000256" key="1">
    <source>
        <dbReference type="ARBA" id="ARBA00003937"/>
    </source>
</evidence>
<reference evidence="14 15" key="1">
    <citation type="submission" date="2018-01" db="EMBL/GenBank/DDBJ databases">
        <title>Tropical forage species Digitaria eriantha prevents oxidative stress under low temperature conditions by the incorporation of polyhydroxybutyrate-producing endophytic bacteria.</title>
        <authorList>
            <person name="Stritzler M."/>
            <person name="Ayub N."/>
        </authorList>
    </citation>
    <scope>NUCLEOTIDE SEQUENCE [LARGE SCALE GENOMIC DNA]</scope>
    <source>
        <strain evidence="14 15">FR1</strain>
    </source>
</reference>
<evidence type="ECO:0000256" key="4">
    <source>
        <dbReference type="ARBA" id="ARBA00011503"/>
    </source>
</evidence>
<dbReference type="SUPFAM" id="SSF56214">
    <property type="entry name" value="4'-phosphopantetheinyl transferase"/>
    <property type="match status" value="1"/>
</dbReference>
<dbReference type="PANTHER" id="PTHR38096:SF1">
    <property type="entry name" value="ENTEROBACTIN SYNTHASE COMPONENT D"/>
    <property type="match status" value="1"/>
</dbReference>
<evidence type="ECO:0000256" key="8">
    <source>
        <dbReference type="ARBA" id="ARBA00029894"/>
    </source>
</evidence>
<dbReference type="InterPro" id="IPR003542">
    <property type="entry name" value="Enbac_synth_compD-like"/>
</dbReference>
<dbReference type="Proteomes" id="UP000235315">
    <property type="component" value="Chromosome"/>
</dbReference>
<comment type="subunit">
    <text evidence="4">EntB, EntD, EntE, and EntF form a multienzyme complex called enterobactin synthase.</text>
</comment>
<feature type="domain" description="4'-phosphopantetheinyl transferase" evidence="12">
    <location>
        <begin position="131"/>
        <end position="211"/>
    </location>
</feature>
<keyword evidence="15" id="KW-1185">Reference proteome</keyword>
<dbReference type="InterPro" id="IPR008278">
    <property type="entry name" value="4-PPantetheinyl_Trfase_dom"/>
</dbReference>
<keyword evidence="6" id="KW-0808">Transferase</keyword>
<comment type="catalytic activity">
    <reaction evidence="10">
        <text>apo-[aryl-carrier protein] + CoA = holo-[aryl-carrier protein] + adenosine 3',5'-bisphosphate + H(+)</text>
        <dbReference type="Rhea" id="RHEA:48404"/>
        <dbReference type="Rhea" id="RHEA-COMP:15903"/>
        <dbReference type="Rhea" id="RHEA-COMP:17557"/>
        <dbReference type="ChEBI" id="CHEBI:15378"/>
        <dbReference type="ChEBI" id="CHEBI:29999"/>
        <dbReference type="ChEBI" id="CHEBI:57287"/>
        <dbReference type="ChEBI" id="CHEBI:58343"/>
        <dbReference type="ChEBI" id="CHEBI:64479"/>
    </reaction>
</comment>
<gene>
    <name evidence="14" type="ORF">C1C98_19690</name>
</gene>
<sequence length="268" mass="29513">MNNLTCTQQDPSQWGLDGFLTDIKSLDTGLSAVTAILGRFSLERFDPGLYPRAGVDFPPDVVRSVRSRQAEYLAGRWLSRQLWVKRNVTPIQLGSGAHRQPIWPSGWVGSISHTSTIAVSCLAKSCEVGLLGLDLENWLAPEVADRISATIVDRRETLYLGVLGPFEQMLTLAFSAKESLFKAVFPQVGCYFDFDAVRLVEIHWPSGRLVLKVTQDLSTSIRSGMLFEGYFQMWAGAVFTIIAHPPNAVAQHQGAFQGPSGRLSKEAS</sequence>
<proteinExistence type="inferred from homology"/>
<dbReference type="InterPro" id="IPR041354">
    <property type="entry name" value="4PPT_N"/>
</dbReference>
<comment type="pathway">
    <text evidence="2">Siderophore biosynthesis; enterobactin biosynthesis.</text>
</comment>
<evidence type="ECO:0000259" key="13">
    <source>
        <dbReference type="Pfam" id="PF17837"/>
    </source>
</evidence>
<evidence type="ECO:0000256" key="10">
    <source>
        <dbReference type="ARBA" id="ARBA00049176"/>
    </source>
</evidence>
<dbReference type="PRINTS" id="PR01399">
    <property type="entry name" value="ENTSNTHTASED"/>
</dbReference>
<dbReference type="Pfam" id="PF17837">
    <property type="entry name" value="4PPT_N"/>
    <property type="match status" value="1"/>
</dbReference>
<dbReference type="Pfam" id="PF01648">
    <property type="entry name" value="ACPS"/>
    <property type="match status" value="1"/>
</dbReference>
<evidence type="ECO:0000259" key="12">
    <source>
        <dbReference type="Pfam" id="PF01648"/>
    </source>
</evidence>
<evidence type="ECO:0000313" key="14">
    <source>
        <dbReference type="EMBL" id="AUO47503.1"/>
    </source>
</evidence>
<keyword evidence="7" id="KW-0259">Enterobactin biosynthesis</keyword>
<comment type="function">
    <text evidence="1">Involved in the biosynthesis of the siderophore enterobactin (enterochelin), which is a macrocyclic trimeric lactone of N-(2,3-dihydroxybenzoyl)-serine. The serine trilactone serves as a scaffolding for the three catechol functionalities that provide hexadentate coordination for the tightly ligated iron(2+) atoms. Plays an essential role in the assembly of the enterobactin by catalyzing the transfer of the 4'-phosphopantetheine (Ppant) moiety from coenzyme A to the apo-domains of both EntB (ArCP domain) and EntF (PCP domain) to yield their holo-forms which make them competent for the activation of 2,3-dihydroxybenzoate (DHB) and L-serine, respectively.</text>
</comment>
<dbReference type="EMBL" id="CP025738">
    <property type="protein sequence ID" value="AUO47503.1"/>
    <property type="molecule type" value="Genomic_DNA"/>
</dbReference>
<evidence type="ECO:0000256" key="9">
    <source>
        <dbReference type="ARBA" id="ARBA00031996"/>
    </source>
</evidence>
<dbReference type="InterPro" id="IPR037143">
    <property type="entry name" value="4-PPantetheinyl_Trfase_dom_sf"/>
</dbReference>
<dbReference type="PANTHER" id="PTHR38096">
    <property type="entry name" value="ENTEROBACTIN SYNTHASE COMPONENT D"/>
    <property type="match status" value="1"/>
</dbReference>
<dbReference type="RefSeq" id="WP_052311122.1">
    <property type="nucleotide sequence ID" value="NC_016830.1"/>
</dbReference>
<protein>
    <recommendedName>
        <fullName evidence="5">Enterobactin synthase component D</fullName>
    </recommendedName>
    <alternativeName>
        <fullName evidence="8">4'-phosphopantetheinyl transferase EntD</fullName>
    </alternativeName>
    <alternativeName>
        <fullName evidence="9">Enterochelin synthase D</fullName>
    </alternativeName>
</protein>
<evidence type="ECO:0000256" key="2">
    <source>
        <dbReference type="ARBA" id="ARBA00004993"/>
    </source>
</evidence>
<feature type="domain" description="4'-phosphopantetheinyl transferase N-terminal" evidence="13">
    <location>
        <begin position="62"/>
        <end position="121"/>
    </location>
</feature>
<evidence type="ECO:0000256" key="7">
    <source>
        <dbReference type="ARBA" id="ARBA00023191"/>
    </source>
</evidence>
<evidence type="ECO:0000256" key="5">
    <source>
        <dbReference type="ARBA" id="ARBA00019087"/>
    </source>
</evidence>
<evidence type="ECO:0000313" key="15">
    <source>
        <dbReference type="Proteomes" id="UP000235315"/>
    </source>
</evidence>
<evidence type="ECO:0000256" key="6">
    <source>
        <dbReference type="ARBA" id="ARBA00022679"/>
    </source>
</evidence>
<comment type="catalytic activity">
    <reaction evidence="11">
        <text>apo-[peptidyl-carrier protein] + CoA = holo-[peptidyl-carrier protein] + adenosine 3',5'-bisphosphate + H(+)</text>
        <dbReference type="Rhea" id="RHEA:46228"/>
        <dbReference type="Rhea" id="RHEA-COMP:11479"/>
        <dbReference type="Rhea" id="RHEA-COMP:11480"/>
        <dbReference type="ChEBI" id="CHEBI:15378"/>
        <dbReference type="ChEBI" id="CHEBI:29999"/>
        <dbReference type="ChEBI" id="CHEBI:57287"/>
        <dbReference type="ChEBI" id="CHEBI:58343"/>
        <dbReference type="ChEBI" id="CHEBI:64479"/>
    </reaction>
</comment>
<accession>A0ABN5G8K9</accession>
<organism evidence="14 15">
    <name type="scientific">Pseudomonas ogarae (strain DSM 112162 / CECT 30235 / F113)</name>
    <dbReference type="NCBI Taxonomy" id="1114970"/>
    <lineage>
        <taxon>Bacteria</taxon>
        <taxon>Pseudomonadati</taxon>
        <taxon>Pseudomonadota</taxon>
        <taxon>Gammaproteobacteria</taxon>
        <taxon>Pseudomonadales</taxon>
        <taxon>Pseudomonadaceae</taxon>
        <taxon>Pseudomonas</taxon>
    </lineage>
</organism>
<comment type="similarity">
    <text evidence="3">Belongs to the P-Pant transferase superfamily. EntD family.</text>
</comment>